<evidence type="ECO:0000256" key="4">
    <source>
        <dbReference type="PIRNR" id="PIRNR006707"/>
    </source>
</evidence>
<reference evidence="7" key="1">
    <citation type="journal article" date="2019" name="Int. J. Syst. Evol. Microbiol.">
        <title>The Global Catalogue of Microorganisms (GCM) 10K type strain sequencing project: providing services to taxonomists for standard genome sequencing and annotation.</title>
        <authorList>
            <consortium name="The Broad Institute Genomics Platform"/>
            <consortium name="The Broad Institute Genome Sequencing Center for Infectious Disease"/>
            <person name="Wu L."/>
            <person name="Ma J."/>
        </authorList>
    </citation>
    <scope>NUCLEOTIDE SEQUENCE [LARGE SCALE GENOMIC DNA]</scope>
    <source>
        <strain evidence="7">CCUG 57263</strain>
    </source>
</reference>
<dbReference type="PANTHER" id="PTHR38465">
    <property type="entry name" value="HTH-TYPE TRANSCRIPTIONAL REGULATOR MJ1563-RELATED"/>
    <property type="match status" value="1"/>
</dbReference>
<comment type="similarity">
    <text evidence="4">Belongs to the GbsR family.</text>
</comment>
<evidence type="ECO:0000259" key="5">
    <source>
        <dbReference type="Pfam" id="PF12802"/>
    </source>
</evidence>
<name>A0ABW3DAH5_9BACL</name>
<sequence length="159" mass="18061">MHTQEFELDEAKLLFIEKLGVYYEDYGIPRIGGRILGLMLVSGQPLTAEQIATHLKVSRGSVSTNVRLLASGGLIERISVVGERIDYYDVSESIWERAIQMRIDGFRSLRRIVELGEKAAENNASSAANRNLLDMLQWVDTMTSCHEQALLHWKQLKRN</sequence>
<keyword evidence="1 4" id="KW-0805">Transcription regulation</keyword>
<dbReference type="InterPro" id="IPR052362">
    <property type="entry name" value="HTH-GbsR_regulator"/>
</dbReference>
<keyword evidence="7" id="KW-1185">Reference proteome</keyword>
<dbReference type="Gene3D" id="1.10.10.10">
    <property type="entry name" value="Winged helix-like DNA-binding domain superfamily/Winged helix DNA-binding domain"/>
    <property type="match status" value="1"/>
</dbReference>
<dbReference type="PANTHER" id="PTHR38465:SF2">
    <property type="entry name" value="HTH-TYPE TRANSCRIPTIONAL REGULATOR MMPR5"/>
    <property type="match status" value="1"/>
</dbReference>
<dbReference type="InterPro" id="IPR036390">
    <property type="entry name" value="WH_DNA-bd_sf"/>
</dbReference>
<gene>
    <name evidence="6" type="ORF">ACFQ03_09050</name>
</gene>
<dbReference type="Proteomes" id="UP001597120">
    <property type="component" value="Unassembled WGS sequence"/>
</dbReference>
<organism evidence="6 7">
    <name type="scientific">Paenibacillus residui</name>
    <dbReference type="NCBI Taxonomy" id="629724"/>
    <lineage>
        <taxon>Bacteria</taxon>
        <taxon>Bacillati</taxon>
        <taxon>Bacillota</taxon>
        <taxon>Bacilli</taxon>
        <taxon>Bacillales</taxon>
        <taxon>Paenibacillaceae</taxon>
        <taxon>Paenibacillus</taxon>
    </lineage>
</organism>
<dbReference type="Pfam" id="PF12802">
    <property type="entry name" value="MarR_2"/>
    <property type="match status" value="1"/>
</dbReference>
<keyword evidence="3 4" id="KW-0804">Transcription</keyword>
<evidence type="ECO:0000313" key="7">
    <source>
        <dbReference type="Proteomes" id="UP001597120"/>
    </source>
</evidence>
<dbReference type="InterPro" id="IPR036388">
    <property type="entry name" value="WH-like_DNA-bd_sf"/>
</dbReference>
<dbReference type="PIRSF" id="PIRSF006707">
    <property type="entry name" value="MJ1563"/>
    <property type="match status" value="1"/>
</dbReference>
<dbReference type="InterPro" id="IPR000835">
    <property type="entry name" value="HTH_MarR-typ"/>
</dbReference>
<dbReference type="InterPro" id="IPR026282">
    <property type="entry name" value="MJ1563"/>
</dbReference>
<keyword evidence="2 4" id="KW-0238">DNA-binding</keyword>
<evidence type="ECO:0000256" key="2">
    <source>
        <dbReference type="ARBA" id="ARBA00023125"/>
    </source>
</evidence>
<dbReference type="EMBL" id="JBHTIU010000028">
    <property type="protein sequence ID" value="MFD0869298.1"/>
    <property type="molecule type" value="Genomic_DNA"/>
</dbReference>
<dbReference type="RefSeq" id="WP_379287597.1">
    <property type="nucleotide sequence ID" value="NZ_JBHTIU010000028.1"/>
</dbReference>
<evidence type="ECO:0000256" key="1">
    <source>
        <dbReference type="ARBA" id="ARBA00023015"/>
    </source>
</evidence>
<accession>A0ABW3DAH5</accession>
<evidence type="ECO:0000313" key="6">
    <source>
        <dbReference type="EMBL" id="MFD0869298.1"/>
    </source>
</evidence>
<protein>
    <recommendedName>
        <fullName evidence="4">HTH-type transcriptional regulator</fullName>
    </recommendedName>
</protein>
<evidence type="ECO:0000256" key="3">
    <source>
        <dbReference type="ARBA" id="ARBA00023163"/>
    </source>
</evidence>
<comment type="caution">
    <text evidence="6">The sequence shown here is derived from an EMBL/GenBank/DDBJ whole genome shotgun (WGS) entry which is preliminary data.</text>
</comment>
<dbReference type="SUPFAM" id="SSF46785">
    <property type="entry name" value="Winged helix' DNA-binding domain"/>
    <property type="match status" value="1"/>
</dbReference>
<feature type="domain" description="HTH marR-type" evidence="5">
    <location>
        <begin position="26"/>
        <end position="79"/>
    </location>
</feature>
<proteinExistence type="inferred from homology"/>